<feature type="region of interest" description="Disordered" evidence="1">
    <location>
        <begin position="2602"/>
        <end position="2650"/>
    </location>
</feature>
<dbReference type="EMBL" id="ML978716">
    <property type="protein sequence ID" value="KAF2088483.1"/>
    <property type="molecule type" value="Genomic_DNA"/>
</dbReference>
<evidence type="ECO:0000256" key="1">
    <source>
        <dbReference type="SAM" id="MobiDB-lite"/>
    </source>
</evidence>
<evidence type="ECO:0000313" key="4">
    <source>
        <dbReference type="EMBL" id="KAF2088483.1"/>
    </source>
</evidence>
<organism evidence="4 5">
    <name type="scientific">Saccharata proteae CBS 121410</name>
    <dbReference type="NCBI Taxonomy" id="1314787"/>
    <lineage>
        <taxon>Eukaryota</taxon>
        <taxon>Fungi</taxon>
        <taxon>Dikarya</taxon>
        <taxon>Ascomycota</taxon>
        <taxon>Pezizomycotina</taxon>
        <taxon>Dothideomycetes</taxon>
        <taxon>Dothideomycetes incertae sedis</taxon>
        <taxon>Botryosphaeriales</taxon>
        <taxon>Saccharataceae</taxon>
        <taxon>Saccharata</taxon>
    </lineage>
</organism>
<evidence type="ECO:0000259" key="3">
    <source>
        <dbReference type="Pfam" id="PF20416"/>
    </source>
</evidence>
<dbReference type="InterPro" id="IPR016024">
    <property type="entry name" value="ARM-type_fold"/>
</dbReference>
<protein>
    <submittedName>
        <fullName evidence="4">HEAT repeat protein</fullName>
    </submittedName>
</protein>
<feature type="compositionally biased region" description="Basic and acidic residues" evidence="1">
    <location>
        <begin position="868"/>
        <end position="878"/>
    </location>
</feature>
<evidence type="ECO:0000259" key="2">
    <source>
        <dbReference type="Pfam" id="PF07539"/>
    </source>
</evidence>
<feature type="domain" description="U3 small nucleolar RNA-associated protein 20 N-terminal" evidence="2">
    <location>
        <begin position="890"/>
        <end position="1503"/>
    </location>
</feature>
<dbReference type="OrthoDB" id="360653at2759"/>
<dbReference type="SUPFAM" id="SSF48371">
    <property type="entry name" value="ARM repeat"/>
    <property type="match status" value="2"/>
</dbReference>
<reference evidence="4" key="1">
    <citation type="journal article" date="2020" name="Stud. Mycol.">
        <title>101 Dothideomycetes genomes: a test case for predicting lifestyles and emergence of pathogens.</title>
        <authorList>
            <person name="Haridas S."/>
            <person name="Albert R."/>
            <person name="Binder M."/>
            <person name="Bloem J."/>
            <person name="Labutti K."/>
            <person name="Salamov A."/>
            <person name="Andreopoulos B."/>
            <person name="Baker S."/>
            <person name="Barry K."/>
            <person name="Bills G."/>
            <person name="Bluhm B."/>
            <person name="Cannon C."/>
            <person name="Castanera R."/>
            <person name="Culley D."/>
            <person name="Daum C."/>
            <person name="Ezra D."/>
            <person name="Gonzalez J."/>
            <person name="Henrissat B."/>
            <person name="Kuo A."/>
            <person name="Liang C."/>
            <person name="Lipzen A."/>
            <person name="Lutzoni F."/>
            <person name="Magnuson J."/>
            <person name="Mondo S."/>
            <person name="Nolan M."/>
            <person name="Ohm R."/>
            <person name="Pangilinan J."/>
            <person name="Park H.-J."/>
            <person name="Ramirez L."/>
            <person name="Alfaro M."/>
            <person name="Sun H."/>
            <person name="Tritt A."/>
            <person name="Yoshinaga Y."/>
            <person name="Zwiers L.-H."/>
            <person name="Turgeon B."/>
            <person name="Goodwin S."/>
            <person name="Spatafora J."/>
            <person name="Crous P."/>
            <person name="Grigoriev I."/>
        </authorList>
    </citation>
    <scope>NUCLEOTIDE SEQUENCE</scope>
    <source>
        <strain evidence="4">CBS 121410</strain>
    </source>
</reference>
<dbReference type="GO" id="GO:0032040">
    <property type="term" value="C:small-subunit processome"/>
    <property type="evidence" value="ECO:0007669"/>
    <property type="project" value="TreeGrafter"/>
</dbReference>
<dbReference type="InterPro" id="IPR011989">
    <property type="entry name" value="ARM-like"/>
</dbReference>
<dbReference type="InterPro" id="IPR011430">
    <property type="entry name" value="UTP20_N"/>
</dbReference>
<proteinExistence type="predicted"/>
<dbReference type="Gene3D" id="1.25.10.10">
    <property type="entry name" value="Leucine-rich Repeat Variant"/>
    <property type="match status" value="2"/>
</dbReference>
<dbReference type="Pfam" id="PF07539">
    <property type="entry name" value="UTP20_N"/>
    <property type="match status" value="1"/>
</dbReference>
<dbReference type="GO" id="GO:0030686">
    <property type="term" value="C:90S preribosome"/>
    <property type="evidence" value="ECO:0007669"/>
    <property type="project" value="TreeGrafter"/>
</dbReference>
<name>A0A9P4M128_9PEZI</name>
<feature type="domain" description="U3 small nucleolar RNA-associated protein 20" evidence="3">
    <location>
        <begin position="1718"/>
        <end position="1936"/>
    </location>
</feature>
<feature type="compositionally biased region" description="Basic residues" evidence="1">
    <location>
        <begin position="2623"/>
        <end position="2650"/>
    </location>
</feature>
<feature type="compositionally biased region" description="Basic residues" evidence="1">
    <location>
        <begin position="11"/>
        <end position="26"/>
    </location>
</feature>
<keyword evidence="5" id="KW-1185">Reference proteome</keyword>
<dbReference type="Proteomes" id="UP000799776">
    <property type="component" value="Unassembled WGS sequence"/>
</dbReference>
<comment type="caution">
    <text evidence="4">The sequence shown here is derived from an EMBL/GenBank/DDBJ whole genome shotgun (WGS) entry which is preliminary data.</text>
</comment>
<feature type="region of interest" description="Disordered" evidence="1">
    <location>
        <begin position="1"/>
        <end position="26"/>
    </location>
</feature>
<dbReference type="InterPro" id="IPR052575">
    <property type="entry name" value="SSU_processome_comp_20"/>
</dbReference>
<evidence type="ECO:0000313" key="5">
    <source>
        <dbReference type="Proteomes" id="UP000799776"/>
    </source>
</evidence>
<accession>A0A9P4M128</accession>
<dbReference type="PANTHER" id="PTHR17695">
    <property type="entry name" value="SMALL SUBUNIT PROCESSOME COMPONENT 20 HOMOLOG"/>
    <property type="match status" value="1"/>
</dbReference>
<dbReference type="InterPro" id="IPR046523">
    <property type="entry name" value="UTP20_dom"/>
</dbReference>
<feature type="region of interest" description="Disordered" evidence="1">
    <location>
        <begin position="864"/>
        <end position="887"/>
    </location>
</feature>
<feature type="compositionally biased region" description="Basic and acidic residues" evidence="1">
    <location>
        <begin position="2611"/>
        <end position="2622"/>
    </location>
</feature>
<sequence>MSRGKEQRPSKVTKPKKGGTPSSRRHHFESFSQRIAKLNIDPVRRARRSVFDEHSLSTTTSYLKTSFEEWRDLNLSENFTNFSREVTPLCESLPQIIHHDDRIMDLLVTYIEKEDVFSLEPLLNMVSHFAHDLGARFEKHFARAVQTICRIAAKHPDVEVIEWSFTCLAWLFKYLSKLLVSDLRPLYDLMAPMLGKEHQKPFITRFAAESLSFLLRKAGAAYHRDQAPLHIFVAHTIRDLKEVADNKDVYQYEQGLMCLFVEAVKGVQGGLHSSGQAVLRELMVQALAPEKSDSLIEQNPAADVAQGVLTSVIHHTSADTFKPILEVVIEYTKVPITGSSSQKIEDAARLISVVAGVRKGSRIEMWEPLVANISLLIEATSKNWNSMSSEATVGVLSCLAVVLQTCPLDVAIPHLRVLDTISTGVWQDKFLFFCNIFAELGVERFRSLVLPHFKKFILARWRQDSDSLGAMIPNLAEQGCFVSSPLVCPPAWQEEILGSFKTLSSSRSKTAEAREEAIRCNAYLEILRVASSDQRIEAETRSELRKLLVQSLEIQSTNDISSRELFAVGGGFKYVVDHDGENDKDMELWPAICQASKNFTNYPTFWEAASRYLKAHQKELDIEGYRTELLVDAAIDCLGSPSHELRSSSLDVLNTLYRLRHNGEESESLSTAITIESMPLNIETARAVSMHIRRLATSYKRYPEDPLIARAVPTFLFGLLHVKFAQVWEDSCNALKEISETKEGEQYASELAFNWLEKAVKGEEETDSNHSAIEVPETASTQYTGTEFECTNLNRLLDLSKQAAGLIGNVRDHLAARFVQTHARVESSPASNRSQALRVLNAIPQIAEKKSRLLVPSLLHWATGTEGRSGEDSSRTDTEAASAGPALNDWNRKDQKAMLSLFAKFNNPKVLYKSLDVYSALLALLGNGDVEIQKSALKAVFTWKNRSINRYEENLTNLLDDARFREQISVFLGVGNDDESLRDEDRADVLPVVLRLLYGKIIARSGAATGGGQGSKRKAVFQALTRFGDDVFRQFLEIVLGPLAGISLLENGELRDDNISNEIVPTRKQFGLLNMLEDMLDTLGTQAVPFTGELVDPILYCLIKASRTTSNAAAGETKEVSGNVQLSLLSSIRQIGFHCLIKLFSIAPEYPWAPYIPSILQELVNPRLEKLSIETAQSVSGILKLFSAWSKSTHTAPFLVQYRDDLVDRVADCLETSFAKDEVKLFILQDIVQQLISLFGEKSSDGEDLPEADQTFVREQILEPKAGLLLQRIGDELQKSPSKELLEAGVLTVSRLAPFAISTNESVTMVKISIFLLQQPLRRVSYRTKSDLLNILHSFIPRCAFSSGDDTLRQVFDIVCSLFGNFQDQTGRANRSLLCSILEDLSKTDDDLVQVVAWCWDLNSFSQGRLDEPDFDRRAKAFHAINEEHFLSLSIREWQPLVYNMLFYIKEQDELVIRVNASFGLRRYVEAAAQKEGTERELFQKLISTAIIPGIHSGVREKSELVRMEYLSVLAQIVRCFDSWDAVKDMHVLLVGGDEEASVFSNILHIQQHRRMKALRRLASEASKLASGNISHIFIPLVEHFIFDKSDDFSGHNLASDATNTVGALALWMEWPQYRSLLGRYAKLELDKPTIRLLGVMINSLSTAARLKFLSKQTSMGADTAQAVDGEADEAMAVDSPEEIKVTELSRTMPSQEKLSTNLTHGLLPGLESYLHQKDEATVSLRVPVAVIVVKIIQVLPVEDFKARLPPVLMDISQILRSRSQDSRDMTRKTLAEISALIGPEYFGFMLKALRSALQRGYQLHVLSFTVHSILVSMTPTFKPGDLDYCLNEIVAVIMDDIFGVTGQEKDAEEYISKMKEVKSSKSFDSMELVAKTTTVKHFVALVRPIQSLLLEKLDIKMVKKIDELLRRTGLGILRNEAAQSREVLVFCYQLIQEVYKAKDQSNRDRDQEEDPKKRRYLINMKAANKNPNKGAMTSQIHKMIRFSLDILRSILHKHDSLQTAANLKGFMPIIGDAVVSGQEEIQMSAIRLLSSVIKVPLAELDRDAPVYVSEAVRIIKAERDTNTELAQASLKLISAVLRERRNTNVKEKDIAYILQRVKNDLEEPDRQGVTFNFLKAVLGRKIEITEVYDILDTVATTMVTNQTRTARDLSRGVYFQFLMDYPQGKNRLAKQLAFLVKNLDYKYKEGRQSVMEALHLLLTKVPDELAQDIANDVFAPLVLRLVNDDDKDCREMAGVLLKKVFERANSEGTKKFISIMKSWLEQDEQVLKRRLAIQCWTLYLEVTEGQTKETGYVLKQLPGVVEEAFERQEENDWELLYYSLQAFAKLCKLAPASTFATSVQPLWAATRTCLTYPHAWVKLSAARLMGLYFADFASNNAADGFSALPLPGSGGLSLTGDDMLDLTYASLRILRVPGVSEELATQAVRNLVFLGRCFAANELRWKPRNAAEEGALREAEVEDADDAIAGDEKANEAGDVERKSALQYLFERLSVILRREPATTRAPALYPKTASLALFASLCNALPVEALRPSAPTVLLPLNNLTDPNVSHPSSIDDAFNEAYKSLVSTAQEAMAILQKKMGTTEYVAVLQSVRERVKERREGRRVKRRIEAIREPEKAERVKRRKHENSKARKKEKGHEARGRRRGW</sequence>
<dbReference type="Pfam" id="PF20416">
    <property type="entry name" value="UTP20"/>
    <property type="match status" value="1"/>
</dbReference>
<gene>
    <name evidence="4" type="ORF">K490DRAFT_39658</name>
</gene>
<dbReference type="PANTHER" id="PTHR17695:SF11">
    <property type="entry name" value="SMALL SUBUNIT PROCESSOME COMPONENT 20 HOMOLOG"/>
    <property type="match status" value="1"/>
</dbReference>